<dbReference type="STRING" id="100787.A0A0G4KTU9"/>
<evidence type="ECO:0000313" key="5">
    <source>
        <dbReference type="Proteomes" id="UP000044602"/>
    </source>
</evidence>
<name>A0A0G4KTU9_VERLO</name>
<feature type="chain" id="PRO_5007404903" description="Extracellular membrane protein CFEM domain-containing protein" evidence="2">
    <location>
        <begin position="19"/>
        <end position="236"/>
    </location>
</feature>
<evidence type="ECO:0000313" key="3">
    <source>
        <dbReference type="EMBL" id="CRK13116.1"/>
    </source>
</evidence>
<keyword evidence="5" id="KW-1185">Reference proteome</keyword>
<keyword evidence="2" id="KW-0732">Signal</keyword>
<dbReference type="EMBL" id="CVQH01004446">
    <property type="protein sequence ID" value="CRK13116.1"/>
    <property type="molecule type" value="Genomic_DNA"/>
</dbReference>
<dbReference type="Proteomes" id="UP000044602">
    <property type="component" value="Unassembled WGS sequence"/>
</dbReference>
<evidence type="ECO:0000313" key="4">
    <source>
        <dbReference type="EMBL" id="CRK28205.1"/>
    </source>
</evidence>
<dbReference type="EMBL" id="CVQI01020890">
    <property type="protein sequence ID" value="CRK28205.1"/>
    <property type="molecule type" value="Genomic_DNA"/>
</dbReference>
<organism evidence="3 5">
    <name type="scientific">Verticillium longisporum</name>
    <name type="common">Verticillium dahliae var. longisporum</name>
    <dbReference type="NCBI Taxonomy" id="100787"/>
    <lineage>
        <taxon>Eukaryota</taxon>
        <taxon>Fungi</taxon>
        <taxon>Dikarya</taxon>
        <taxon>Ascomycota</taxon>
        <taxon>Pezizomycotina</taxon>
        <taxon>Sordariomycetes</taxon>
        <taxon>Hypocreomycetidae</taxon>
        <taxon>Glomerellales</taxon>
        <taxon>Plectosphaerellaceae</taxon>
        <taxon>Verticillium</taxon>
    </lineage>
</organism>
<dbReference type="AlphaFoldDB" id="A0A0G4KTU9"/>
<dbReference type="Proteomes" id="UP000045706">
    <property type="component" value="Unassembled WGS sequence"/>
</dbReference>
<reference evidence="5 6" key="1">
    <citation type="submission" date="2015-05" db="EMBL/GenBank/DDBJ databases">
        <authorList>
            <person name="Fogelqvist Johan"/>
        </authorList>
    </citation>
    <scope>NUCLEOTIDE SEQUENCE [LARGE SCALE GENOMIC DNA]</scope>
    <source>
        <strain evidence="3">VL1</strain>
        <strain evidence="4">VL2</strain>
    </source>
</reference>
<accession>A0A0G4KTU9</accession>
<evidence type="ECO:0000256" key="2">
    <source>
        <dbReference type="SAM" id="SignalP"/>
    </source>
</evidence>
<protein>
    <recommendedName>
        <fullName evidence="7">Extracellular membrane protein CFEM domain-containing protein</fullName>
    </recommendedName>
</protein>
<evidence type="ECO:0008006" key="7">
    <source>
        <dbReference type="Google" id="ProtNLM"/>
    </source>
</evidence>
<feature type="signal peptide" evidence="2">
    <location>
        <begin position="1"/>
        <end position="18"/>
    </location>
</feature>
<feature type="region of interest" description="Disordered" evidence="1">
    <location>
        <begin position="156"/>
        <end position="212"/>
    </location>
</feature>
<evidence type="ECO:0000256" key="1">
    <source>
        <dbReference type="SAM" id="MobiDB-lite"/>
    </source>
</evidence>
<evidence type="ECO:0000313" key="6">
    <source>
        <dbReference type="Proteomes" id="UP000045706"/>
    </source>
</evidence>
<sequence length="236" mass="23103">MFAKNLVVALALASFTSAIPLDARDDDCQATYSTCISDGTPEVVCSCALTACVGEDNARNREYCASAIASLDPTPTSIPGGCNPAHPGSCPESTGIPGGCNPAHPGSCPETTTGIPGGCNPAHPGSCPESTGIPGGCNPAHPGSCPETTTGIPGGCNPAHPGNPRRLQPGSCPETTSTGIPGGCNPAHPGSCPTQTTVTRQPAANTTVPAPPIGTNGAGRNAVGLVAVAGLFAVVL</sequence>
<feature type="compositionally biased region" description="Polar residues" evidence="1">
    <location>
        <begin position="192"/>
        <end position="208"/>
    </location>
</feature>
<proteinExistence type="predicted"/>
<gene>
    <name evidence="3" type="ORF">BN1708_002478</name>
    <name evidence="4" type="ORF">BN1723_014100</name>
</gene>